<accession>A0ABU1AQ20</accession>
<evidence type="ECO:0000313" key="5">
    <source>
        <dbReference type="Proteomes" id="UP001225316"/>
    </source>
</evidence>
<comment type="caution">
    <text evidence="4">The sequence shown here is derived from an EMBL/GenBank/DDBJ whole genome shotgun (WGS) entry which is preliminary data.</text>
</comment>
<dbReference type="InterPro" id="IPR033855">
    <property type="entry name" value="Protein_C"/>
</dbReference>
<dbReference type="InterPro" id="IPR002142">
    <property type="entry name" value="Peptidase_S49"/>
</dbReference>
<protein>
    <submittedName>
        <fullName evidence="4">S49 family peptidase</fullName>
    </submittedName>
</protein>
<dbReference type="PANTHER" id="PTHR42987:SF4">
    <property type="entry name" value="PROTEASE SOHB-RELATED"/>
    <property type="match status" value="1"/>
</dbReference>
<feature type="domain" description="Peptidase S49" evidence="3">
    <location>
        <begin position="163"/>
        <end position="294"/>
    </location>
</feature>
<evidence type="ECO:0000313" key="4">
    <source>
        <dbReference type="EMBL" id="MDQ8206211.1"/>
    </source>
</evidence>
<dbReference type="RefSeq" id="WP_308948219.1">
    <property type="nucleotide sequence ID" value="NZ_JARXHW010000002.1"/>
</dbReference>
<name>A0ABU1AQ20_9BACT</name>
<dbReference type="InterPro" id="IPR029045">
    <property type="entry name" value="ClpP/crotonase-like_dom_sf"/>
</dbReference>
<dbReference type="CDD" id="cd07022">
    <property type="entry name" value="S49_Sppa_36K_type"/>
    <property type="match status" value="1"/>
</dbReference>
<dbReference type="Gene3D" id="3.90.226.10">
    <property type="entry name" value="2-enoyl-CoA Hydratase, Chain A, domain 1"/>
    <property type="match status" value="1"/>
</dbReference>
<keyword evidence="5" id="KW-1185">Reference proteome</keyword>
<evidence type="ECO:0000259" key="3">
    <source>
        <dbReference type="Pfam" id="PF01343"/>
    </source>
</evidence>
<evidence type="ECO:0000256" key="2">
    <source>
        <dbReference type="SAM" id="MobiDB-lite"/>
    </source>
</evidence>
<organism evidence="4 5">
    <name type="scientific">Thalassobacterium maritimum</name>
    <dbReference type="NCBI Taxonomy" id="3041265"/>
    <lineage>
        <taxon>Bacteria</taxon>
        <taxon>Pseudomonadati</taxon>
        <taxon>Verrucomicrobiota</taxon>
        <taxon>Opitutia</taxon>
        <taxon>Puniceicoccales</taxon>
        <taxon>Coraliomargaritaceae</taxon>
        <taxon>Thalassobacterium</taxon>
    </lineage>
</organism>
<gene>
    <name evidence="4" type="ORF">QEH52_01725</name>
</gene>
<dbReference type="Proteomes" id="UP001225316">
    <property type="component" value="Unassembled WGS sequence"/>
</dbReference>
<feature type="region of interest" description="Disordered" evidence="2">
    <location>
        <begin position="47"/>
        <end position="68"/>
    </location>
</feature>
<dbReference type="Gene3D" id="6.20.330.10">
    <property type="match status" value="1"/>
</dbReference>
<dbReference type="EMBL" id="JARXHW010000002">
    <property type="protein sequence ID" value="MDQ8206211.1"/>
    <property type="molecule type" value="Genomic_DNA"/>
</dbReference>
<sequence>MSYPRIFERVYMSPLCIHPTRFASIHAFLLPRMLGQQPLEMPTVEQPVQQPQAGQVRPNRSMFSGRRRQKAGPAYLGNGQYDSRFYDEPREGVASIPLYGAVAKNLSAWEESCGGGTDINAFEMALRQARAANDIHTIVLDIDSPGGSATGIAELGSLIRSVAAEKTVYAYTDSTMCSAAYWLGSQAAELYVSGSATVGSIGTYIAWLDPSIKMEMEGIALRLYAEGEHKGMGLPGRPMSEADEQHLRDTVREINDSFTGAVTDARPGVEESTMQGQSFTGRRAVDLGLADAIVPSFEELLDLIDS</sequence>
<dbReference type="PANTHER" id="PTHR42987">
    <property type="entry name" value="PEPTIDASE S49"/>
    <property type="match status" value="1"/>
</dbReference>
<comment type="similarity">
    <text evidence="1">Belongs to the peptidase S49 family.</text>
</comment>
<evidence type="ECO:0000256" key="1">
    <source>
        <dbReference type="ARBA" id="ARBA00008683"/>
    </source>
</evidence>
<dbReference type="Pfam" id="PF01343">
    <property type="entry name" value="Peptidase_S49"/>
    <property type="match status" value="1"/>
</dbReference>
<dbReference type="SUPFAM" id="SSF52096">
    <property type="entry name" value="ClpP/crotonase"/>
    <property type="match status" value="1"/>
</dbReference>
<reference evidence="4 5" key="1">
    <citation type="submission" date="2023-04" db="EMBL/GenBank/DDBJ databases">
        <title>A novel bacteria isolated from coastal sediment.</title>
        <authorList>
            <person name="Liu X.-J."/>
            <person name="Du Z.-J."/>
        </authorList>
    </citation>
    <scope>NUCLEOTIDE SEQUENCE [LARGE SCALE GENOMIC DNA]</scope>
    <source>
        <strain evidence="4 5">SDUM461003</strain>
    </source>
</reference>
<proteinExistence type="inferred from homology"/>